<evidence type="ECO:0000313" key="1">
    <source>
        <dbReference type="EMBL" id="SNR91054.1"/>
    </source>
</evidence>
<dbReference type="InterPro" id="IPR032577">
    <property type="entry name" value="DUF4920"/>
</dbReference>
<dbReference type="PROSITE" id="PS51257">
    <property type="entry name" value="PROKAR_LIPOPROTEIN"/>
    <property type="match status" value="1"/>
</dbReference>
<proteinExistence type="predicted"/>
<dbReference type="AlphaFoldDB" id="A0A239A7M1"/>
<accession>A0A239A7M1</accession>
<protein>
    <recommendedName>
        <fullName evidence="3">DUF4920 domain-containing protein</fullName>
    </recommendedName>
</protein>
<gene>
    <name evidence="1" type="ORF">SAMN06265376_104177</name>
</gene>
<dbReference type="OrthoDB" id="129527at2"/>
<reference evidence="1 2" key="1">
    <citation type="submission" date="2017-06" db="EMBL/GenBank/DDBJ databases">
        <authorList>
            <person name="Kim H.J."/>
            <person name="Triplett B.A."/>
        </authorList>
    </citation>
    <scope>NUCLEOTIDE SEQUENCE [LARGE SCALE GENOMIC DNA]</scope>
    <source>
        <strain evidence="1 2">DSM 25597</strain>
    </source>
</reference>
<sequence>MKTKFIILVIALISLGCKEQVEQAKTEGEVAVVEGKENTDQTPYASYGEKITGENLMAVSNVKEQYKNLKNGDTVAVKFKAPIDAVCKSKGCWMRLDLGDEEEVFVKFKDYAFFVPTNASGEAIVQGKAFVEETSVQDQQHLALDEGMSADDIAAITEPKRELKLMAEGVLMEK</sequence>
<evidence type="ECO:0000313" key="2">
    <source>
        <dbReference type="Proteomes" id="UP000198379"/>
    </source>
</evidence>
<dbReference type="Proteomes" id="UP000198379">
    <property type="component" value="Unassembled WGS sequence"/>
</dbReference>
<organism evidence="1 2">
    <name type="scientific">Dokdonia pacifica</name>
    <dbReference type="NCBI Taxonomy" id="1627892"/>
    <lineage>
        <taxon>Bacteria</taxon>
        <taxon>Pseudomonadati</taxon>
        <taxon>Bacteroidota</taxon>
        <taxon>Flavobacteriia</taxon>
        <taxon>Flavobacteriales</taxon>
        <taxon>Flavobacteriaceae</taxon>
        <taxon>Dokdonia</taxon>
    </lineage>
</organism>
<evidence type="ECO:0008006" key="3">
    <source>
        <dbReference type="Google" id="ProtNLM"/>
    </source>
</evidence>
<dbReference type="RefSeq" id="WP_089371990.1">
    <property type="nucleotide sequence ID" value="NZ_BMEP01000007.1"/>
</dbReference>
<dbReference type="EMBL" id="FZNY01000004">
    <property type="protein sequence ID" value="SNR91054.1"/>
    <property type="molecule type" value="Genomic_DNA"/>
</dbReference>
<keyword evidence="2" id="KW-1185">Reference proteome</keyword>
<name>A0A239A7M1_9FLAO</name>
<dbReference type="Pfam" id="PF16267">
    <property type="entry name" value="DUF4920"/>
    <property type="match status" value="1"/>
</dbReference>